<evidence type="ECO:0000313" key="4">
    <source>
        <dbReference type="Proteomes" id="UP000622580"/>
    </source>
</evidence>
<dbReference type="InterPro" id="IPR029069">
    <property type="entry name" value="HotDog_dom_sf"/>
</dbReference>
<proteinExistence type="predicted"/>
<evidence type="ECO:0000313" key="3">
    <source>
        <dbReference type="EMBL" id="MBR7618953.1"/>
    </source>
</evidence>
<name>A0A941D295_9CAUL</name>
<evidence type="ECO:0000256" key="1">
    <source>
        <dbReference type="SAM" id="MobiDB-lite"/>
    </source>
</evidence>
<comment type="caution">
    <text evidence="3">The sequence shown here is derived from an EMBL/GenBank/DDBJ whole genome shotgun (WGS) entry which is preliminary data.</text>
</comment>
<dbReference type="InterPro" id="IPR039569">
    <property type="entry name" value="FAS1-like_DH_region"/>
</dbReference>
<sequence length="169" mass="17853">MATKTFPVEAGHILMFARSVGDDNRVYSDADYAKTTEAGGIIAPPTFAQASAQFDPDYGLRPKIGQPWFGSGKNATGITRAPGGGGGGGGGGLHAEQHFEYHRALKAGDVLTATTTPGKTWEKEGKRSGKLVFSESVTEYRDQTGELVITARGVGVRTERPVEQPAEKA</sequence>
<dbReference type="AlphaFoldDB" id="A0A941D295"/>
<keyword evidence="4" id="KW-1185">Reference proteome</keyword>
<dbReference type="Proteomes" id="UP000622580">
    <property type="component" value="Unassembled WGS sequence"/>
</dbReference>
<accession>A0A941D295</accession>
<dbReference type="SUPFAM" id="SSF54637">
    <property type="entry name" value="Thioesterase/thiol ester dehydrase-isomerase"/>
    <property type="match status" value="1"/>
</dbReference>
<dbReference type="EMBL" id="JAGSGD010000001">
    <property type="protein sequence ID" value="MBR7618953.1"/>
    <property type="molecule type" value="Genomic_DNA"/>
</dbReference>
<reference evidence="3" key="1">
    <citation type="submission" date="2021-04" db="EMBL/GenBank/DDBJ databases">
        <title>Draft genome assembly of strain Phenylobacterium sp. 20VBR1 using MiniION and Illumina platforms.</title>
        <authorList>
            <person name="Thomas F.A."/>
            <person name="Krishnan K.P."/>
            <person name="Sinha R.K."/>
        </authorList>
    </citation>
    <scope>NUCLEOTIDE SEQUENCE</scope>
    <source>
        <strain evidence="3">20VBR1</strain>
    </source>
</reference>
<dbReference type="Pfam" id="PF13452">
    <property type="entry name" value="FAS1_DH_region"/>
    <property type="match status" value="1"/>
</dbReference>
<dbReference type="CDD" id="cd03441">
    <property type="entry name" value="R_hydratase_like"/>
    <property type="match status" value="1"/>
</dbReference>
<feature type="region of interest" description="Disordered" evidence="1">
    <location>
        <begin position="71"/>
        <end position="92"/>
    </location>
</feature>
<organism evidence="3 4">
    <name type="scientific">Phenylobacterium glaciei</name>
    <dbReference type="NCBI Taxonomy" id="2803784"/>
    <lineage>
        <taxon>Bacteria</taxon>
        <taxon>Pseudomonadati</taxon>
        <taxon>Pseudomonadota</taxon>
        <taxon>Alphaproteobacteria</taxon>
        <taxon>Caulobacterales</taxon>
        <taxon>Caulobacteraceae</taxon>
        <taxon>Phenylobacterium</taxon>
    </lineage>
</organism>
<protein>
    <submittedName>
        <fullName evidence="3">MaoC family dehydratase N-terminal domain-containing protein</fullName>
    </submittedName>
</protein>
<feature type="domain" description="FAS1-like dehydratase" evidence="2">
    <location>
        <begin position="3"/>
        <end position="150"/>
    </location>
</feature>
<gene>
    <name evidence="3" type="ORF">JKL49_06085</name>
</gene>
<feature type="compositionally biased region" description="Gly residues" evidence="1">
    <location>
        <begin position="82"/>
        <end position="92"/>
    </location>
</feature>
<evidence type="ECO:0000259" key="2">
    <source>
        <dbReference type="Pfam" id="PF13452"/>
    </source>
</evidence>
<dbReference type="Gene3D" id="3.10.129.10">
    <property type="entry name" value="Hotdog Thioesterase"/>
    <property type="match status" value="1"/>
</dbReference>